<dbReference type="Proteomes" id="UP000233551">
    <property type="component" value="Unassembled WGS sequence"/>
</dbReference>
<dbReference type="InterPro" id="IPR040256">
    <property type="entry name" value="At4g02000-like"/>
</dbReference>
<dbReference type="InterPro" id="IPR025558">
    <property type="entry name" value="DUF4283"/>
</dbReference>
<organism evidence="3 4">
    <name type="scientific">Punica granatum</name>
    <name type="common">Pomegranate</name>
    <dbReference type="NCBI Taxonomy" id="22663"/>
    <lineage>
        <taxon>Eukaryota</taxon>
        <taxon>Viridiplantae</taxon>
        <taxon>Streptophyta</taxon>
        <taxon>Embryophyta</taxon>
        <taxon>Tracheophyta</taxon>
        <taxon>Spermatophyta</taxon>
        <taxon>Magnoliopsida</taxon>
        <taxon>eudicotyledons</taxon>
        <taxon>Gunneridae</taxon>
        <taxon>Pentapetalae</taxon>
        <taxon>rosids</taxon>
        <taxon>malvids</taxon>
        <taxon>Myrtales</taxon>
        <taxon>Lythraceae</taxon>
        <taxon>Punica</taxon>
    </lineage>
</organism>
<evidence type="ECO:0000256" key="1">
    <source>
        <dbReference type="SAM" id="MobiDB-lite"/>
    </source>
</evidence>
<proteinExistence type="predicted"/>
<evidence type="ECO:0000313" key="3">
    <source>
        <dbReference type="EMBL" id="PKI54387.1"/>
    </source>
</evidence>
<evidence type="ECO:0000313" key="4">
    <source>
        <dbReference type="Proteomes" id="UP000233551"/>
    </source>
</evidence>
<feature type="compositionally biased region" description="Basic and acidic residues" evidence="1">
    <location>
        <begin position="10"/>
        <end position="22"/>
    </location>
</feature>
<accession>A0A2I0JDU1</accession>
<dbReference type="PANTHER" id="PTHR31286">
    <property type="entry name" value="GLYCINE-RICH CELL WALL STRUCTURAL PROTEIN 1.8-LIKE"/>
    <property type="match status" value="1"/>
</dbReference>
<protein>
    <recommendedName>
        <fullName evidence="2">DUF4283 domain-containing protein</fullName>
    </recommendedName>
</protein>
<keyword evidence="4" id="KW-1185">Reference proteome</keyword>
<comment type="caution">
    <text evidence="3">The sequence shown here is derived from an EMBL/GenBank/DDBJ whole genome shotgun (WGS) entry which is preliminary data.</text>
</comment>
<sequence>MSESDTGESLEAKGGKSKEEKDQLCRSVMRVRTVEYRRSRGTDGEEEMVMKGRGKGKMGGRLSRCLAEEGTYYSNKLCPKILVTQVELEQFRAQWGGSLIVKVLGRRESYGVLENRLQKLWNPKGDLSLTDLPNDFFIVKFTNDEDRDFTLHGGPWLVLGHYLTIREWVLDFLPNKAKIDRVAVWVRIPNLPMEYRNEVLLRQMGYAFVDRSGLIGTRWIRIEGILQGYGVEVKLEEPFTPFSGVIGFQGIMGAGKDKEMAGPPVSEQKGGSSEFGPWMIVQVRTSKSRNYQKFKGYSDGKEASNQELHA</sequence>
<evidence type="ECO:0000259" key="2">
    <source>
        <dbReference type="Pfam" id="PF14111"/>
    </source>
</evidence>
<dbReference type="EMBL" id="PGOL01001783">
    <property type="protein sequence ID" value="PKI54387.1"/>
    <property type="molecule type" value="Genomic_DNA"/>
</dbReference>
<dbReference type="PANTHER" id="PTHR31286:SF99">
    <property type="entry name" value="DUF4283 DOMAIN-CONTAINING PROTEIN"/>
    <property type="match status" value="1"/>
</dbReference>
<dbReference type="STRING" id="22663.A0A2I0JDU1"/>
<gene>
    <name evidence="3" type="ORF">CRG98_025174</name>
</gene>
<dbReference type="Pfam" id="PF14111">
    <property type="entry name" value="DUF4283"/>
    <property type="match status" value="1"/>
</dbReference>
<reference evidence="3 4" key="1">
    <citation type="submission" date="2017-11" db="EMBL/GenBank/DDBJ databases">
        <title>De-novo sequencing of pomegranate (Punica granatum L.) genome.</title>
        <authorList>
            <person name="Akparov Z."/>
            <person name="Amiraslanov A."/>
            <person name="Hajiyeva S."/>
            <person name="Abbasov M."/>
            <person name="Kaur K."/>
            <person name="Hamwieh A."/>
            <person name="Solovyev V."/>
            <person name="Salamov A."/>
            <person name="Braich B."/>
            <person name="Kosarev P."/>
            <person name="Mahmoud A."/>
            <person name="Hajiyev E."/>
            <person name="Babayeva S."/>
            <person name="Izzatullayeva V."/>
            <person name="Mammadov A."/>
            <person name="Mammadov A."/>
            <person name="Sharifova S."/>
            <person name="Ojaghi J."/>
            <person name="Eynullazada K."/>
            <person name="Bayramov B."/>
            <person name="Abdulazimova A."/>
            <person name="Shahmuradov I."/>
        </authorList>
    </citation>
    <scope>NUCLEOTIDE SEQUENCE [LARGE SCALE GENOMIC DNA]</scope>
    <source>
        <strain evidence="4">cv. AG2017</strain>
        <tissue evidence="3">Leaf</tissue>
    </source>
</reference>
<feature type="region of interest" description="Disordered" evidence="1">
    <location>
        <begin position="1"/>
        <end position="22"/>
    </location>
</feature>
<dbReference type="AlphaFoldDB" id="A0A2I0JDU1"/>
<feature type="domain" description="DUF4283" evidence="2">
    <location>
        <begin position="93"/>
        <end position="175"/>
    </location>
</feature>
<name>A0A2I0JDU1_PUNGR</name>